<proteinExistence type="predicted"/>
<evidence type="ECO:0000313" key="2">
    <source>
        <dbReference type="EMBL" id="GJE04662.1"/>
    </source>
</evidence>
<protein>
    <submittedName>
        <fullName evidence="2">Uncharacterized protein</fullName>
    </submittedName>
</protein>
<name>A0ABQ4SNJ7_9HYPH</name>
<comment type="caution">
    <text evidence="2">The sequence shown here is derived from an EMBL/GenBank/DDBJ whole genome shotgun (WGS) entry which is preliminary data.</text>
</comment>
<reference evidence="2" key="2">
    <citation type="submission" date="2021-08" db="EMBL/GenBank/DDBJ databases">
        <authorList>
            <person name="Tani A."/>
            <person name="Ola A."/>
            <person name="Ogura Y."/>
            <person name="Katsura K."/>
            <person name="Hayashi T."/>
        </authorList>
    </citation>
    <scope>NUCLEOTIDE SEQUENCE</scope>
    <source>
        <strain evidence="2">DSM 17168</strain>
    </source>
</reference>
<dbReference type="EMBL" id="BPQQ01000151">
    <property type="protein sequence ID" value="GJE04662.1"/>
    <property type="molecule type" value="Genomic_DNA"/>
</dbReference>
<evidence type="ECO:0000313" key="3">
    <source>
        <dbReference type="Proteomes" id="UP001055153"/>
    </source>
</evidence>
<dbReference type="RefSeq" id="WP_238242134.1">
    <property type="nucleotide sequence ID" value="NZ_BPQQ01000151.1"/>
</dbReference>
<reference evidence="2" key="1">
    <citation type="journal article" date="2021" name="Front. Microbiol.">
        <title>Comprehensive Comparative Genomics and Phenotyping of Methylobacterium Species.</title>
        <authorList>
            <person name="Alessa O."/>
            <person name="Ogura Y."/>
            <person name="Fujitani Y."/>
            <person name="Takami H."/>
            <person name="Hayashi T."/>
            <person name="Sahin N."/>
            <person name="Tani A."/>
        </authorList>
    </citation>
    <scope>NUCLEOTIDE SEQUENCE</scope>
    <source>
        <strain evidence="2">DSM 17168</strain>
    </source>
</reference>
<keyword evidence="1" id="KW-0472">Membrane</keyword>
<evidence type="ECO:0000256" key="1">
    <source>
        <dbReference type="SAM" id="Phobius"/>
    </source>
</evidence>
<sequence>MSHRDGAHASAPLLAWTWRVAIVVALACVAATRFLAGVGAGAPPPGSPLAALRGVAEPETTGALGSAGVRLDPCAAPRRP</sequence>
<accession>A0ABQ4SNJ7</accession>
<keyword evidence="1" id="KW-0812">Transmembrane</keyword>
<keyword evidence="1" id="KW-1133">Transmembrane helix</keyword>
<keyword evidence="3" id="KW-1185">Reference proteome</keyword>
<dbReference type="Proteomes" id="UP001055153">
    <property type="component" value="Unassembled WGS sequence"/>
</dbReference>
<gene>
    <name evidence="2" type="ORF">GMJLKIPL_6626</name>
</gene>
<organism evidence="2 3">
    <name type="scientific">Methylobacterium isbiliense</name>
    <dbReference type="NCBI Taxonomy" id="315478"/>
    <lineage>
        <taxon>Bacteria</taxon>
        <taxon>Pseudomonadati</taxon>
        <taxon>Pseudomonadota</taxon>
        <taxon>Alphaproteobacteria</taxon>
        <taxon>Hyphomicrobiales</taxon>
        <taxon>Methylobacteriaceae</taxon>
        <taxon>Methylobacterium</taxon>
    </lineage>
</organism>
<feature type="transmembrane region" description="Helical" evidence="1">
    <location>
        <begin position="16"/>
        <end position="36"/>
    </location>
</feature>